<dbReference type="InterPro" id="IPR037401">
    <property type="entry name" value="SnoaL-like"/>
</dbReference>
<evidence type="ECO:0000313" key="3">
    <source>
        <dbReference type="Proteomes" id="UP001610563"/>
    </source>
</evidence>
<protein>
    <recommendedName>
        <fullName evidence="1">SnoaL-like domain-containing protein</fullName>
    </recommendedName>
</protein>
<keyword evidence="3" id="KW-1185">Reference proteome</keyword>
<sequence length="172" mass="18830">MPYTLEEISSRLEITDIYARYVHAADARDFDTLDHIFLPETIFDWTSCGGGKMSYTEAKAGPVFQGKLFPWSYHIYANPQIDCLDGGERARVLVKAVNPSGLPQGGNGASGSGSGKPVMFQTHGTYTDDLVKTEAGWRIVNRYWDEAFITGPFEKVEGIPGMLGLAGVKMDG</sequence>
<name>A0ABR4FM40_9EURO</name>
<accession>A0ABR4FM40</accession>
<evidence type="ECO:0000313" key="2">
    <source>
        <dbReference type="EMBL" id="KAL2784324.1"/>
    </source>
</evidence>
<proteinExistence type="predicted"/>
<reference evidence="2 3" key="1">
    <citation type="submission" date="2024-07" db="EMBL/GenBank/DDBJ databases">
        <title>Section-level genome sequencing and comparative genomics of Aspergillus sections Usti and Cavernicolus.</title>
        <authorList>
            <consortium name="Lawrence Berkeley National Laboratory"/>
            <person name="Nybo J.L."/>
            <person name="Vesth T.C."/>
            <person name="Theobald S."/>
            <person name="Frisvad J.C."/>
            <person name="Larsen T.O."/>
            <person name="Kjaerboelling I."/>
            <person name="Rothschild-Mancinelli K."/>
            <person name="Lyhne E.K."/>
            <person name="Kogle M.E."/>
            <person name="Barry K."/>
            <person name="Clum A."/>
            <person name="Na H."/>
            <person name="Ledsgaard L."/>
            <person name="Lin J."/>
            <person name="Lipzen A."/>
            <person name="Kuo A."/>
            <person name="Riley R."/>
            <person name="Mondo S."/>
            <person name="Labutti K."/>
            <person name="Haridas S."/>
            <person name="Pangalinan J."/>
            <person name="Salamov A.A."/>
            <person name="Simmons B.A."/>
            <person name="Magnuson J.K."/>
            <person name="Chen J."/>
            <person name="Drula E."/>
            <person name="Henrissat B."/>
            <person name="Wiebenga A."/>
            <person name="Lubbers R.J."/>
            <person name="Gomes A.C."/>
            <person name="Makela M.R."/>
            <person name="Stajich J."/>
            <person name="Grigoriev I.V."/>
            <person name="Mortensen U.H."/>
            <person name="De Vries R.P."/>
            <person name="Baker S.E."/>
            <person name="Andersen M.R."/>
        </authorList>
    </citation>
    <scope>NUCLEOTIDE SEQUENCE [LARGE SCALE GENOMIC DNA]</scope>
    <source>
        <strain evidence="2 3">CBS 209.92</strain>
    </source>
</reference>
<comment type="caution">
    <text evidence="2">The sequence shown here is derived from an EMBL/GenBank/DDBJ whole genome shotgun (WGS) entry which is preliminary data.</text>
</comment>
<evidence type="ECO:0000259" key="1">
    <source>
        <dbReference type="Pfam" id="PF13577"/>
    </source>
</evidence>
<dbReference type="SUPFAM" id="SSF54427">
    <property type="entry name" value="NTF2-like"/>
    <property type="match status" value="1"/>
</dbReference>
<dbReference type="Proteomes" id="UP001610563">
    <property type="component" value="Unassembled WGS sequence"/>
</dbReference>
<gene>
    <name evidence="2" type="ORF">BJX66DRAFT_89527</name>
</gene>
<organism evidence="2 3">
    <name type="scientific">Aspergillus keveii</name>
    <dbReference type="NCBI Taxonomy" id="714993"/>
    <lineage>
        <taxon>Eukaryota</taxon>
        <taxon>Fungi</taxon>
        <taxon>Dikarya</taxon>
        <taxon>Ascomycota</taxon>
        <taxon>Pezizomycotina</taxon>
        <taxon>Eurotiomycetes</taxon>
        <taxon>Eurotiomycetidae</taxon>
        <taxon>Eurotiales</taxon>
        <taxon>Aspergillaceae</taxon>
        <taxon>Aspergillus</taxon>
        <taxon>Aspergillus subgen. Nidulantes</taxon>
    </lineage>
</organism>
<dbReference type="Gene3D" id="3.10.450.50">
    <property type="match status" value="1"/>
</dbReference>
<dbReference type="Pfam" id="PF13577">
    <property type="entry name" value="SnoaL_4"/>
    <property type="match status" value="1"/>
</dbReference>
<dbReference type="InterPro" id="IPR032710">
    <property type="entry name" value="NTF2-like_dom_sf"/>
</dbReference>
<dbReference type="EMBL" id="JBFTWV010000184">
    <property type="protein sequence ID" value="KAL2784324.1"/>
    <property type="molecule type" value="Genomic_DNA"/>
</dbReference>
<feature type="domain" description="SnoaL-like" evidence="1">
    <location>
        <begin position="6"/>
        <end position="142"/>
    </location>
</feature>